<dbReference type="AlphaFoldDB" id="A0AAE1XTS2"/>
<comment type="caution">
    <text evidence="2">The sequence shown here is derived from an EMBL/GenBank/DDBJ whole genome shotgun (WGS) entry which is preliminary data.</text>
</comment>
<name>A0AAE1XTS2_9LAMI</name>
<dbReference type="PANTHER" id="PTHR36030">
    <property type="entry name" value="CALMODULIN-BINDING DOMAIN-CONTAINING PROTEIN"/>
    <property type="match status" value="1"/>
</dbReference>
<dbReference type="PANTHER" id="PTHR36030:SF1">
    <property type="entry name" value="CALMODULIN-BINDING DOMAIN-CONTAINING PROTEIN"/>
    <property type="match status" value="1"/>
</dbReference>
<gene>
    <name evidence="2" type="ORF">Salat_2203800</name>
</gene>
<feature type="compositionally biased region" description="Low complexity" evidence="1">
    <location>
        <begin position="60"/>
        <end position="69"/>
    </location>
</feature>
<dbReference type="Proteomes" id="UP001293254">
    <property type="component" value="Unassembled WGS sequence"/>
</dbReference>
<evidence type="ECO:0000313" key="2">
    <source>
        <dbReference type="EMBL" id="KAK4417911.1"/>
    </source>
</evidence>
<feature type="region of interest" description="Disordered" evidence="1">
    <location>
        <begin position="22"/>
        <end position="69"/>
    </location>
</feature>
<reference evidence="2" key="1">
    <citation type="submission" date="2020-06" db="EMBL/GenBank/DDBJ databases">
        <authorList>
            <person name="Li T."/>
            <person name="Hu X."/>
            <person name="Zhang T."/>
            <person name="Song X."/>
            <person name="Zhang H."/>
            <person name="Dai N."/>
            <person name="Sheng W."/>
            <person name="Hou X."/>
            <person name="Wei L."/>
        </authorList>
    </citation>
    <scope>NUCLEOTIDE SEQUENCE</scope>
    <source>
        <strain evidence="2">3651</strain>
        <tissue evidence="2">Leaf</tissue>
    </source>
</reference>
<dbReference type="EMBL" id="JACGWO010000009">
    <property type="protein sequence ID" value="KAK4417911.1"/>
    <property type="molecule type" value="Genomic_DNA"/>
</dbReference>
<sequence length="144" mass="15774">MESNRSKRRSFSKSKIVMSLYRATKPSSAPLQPHSGKPPKPNSSSSPTSLEFVANQPIKPKASPAASATAGSPVGFIIVNQDQVFPQQTPKVAFVVTERKPDSYRKLENYYGGVAEDDGVDAKAAKYISSVRERFKNVEDMHLC</sequence>
<keyword evidence="3" id="KW-1185">Reference proteome</keyword>
<accession>A0AAE1XTS2</accession>
<evidence type="ECO:0000313" key="3">
    <source>
        <dbReference type="Proteomes" id="UP001293254"/>
    </source>
</evidence>
<organism evidence="2 3">
    <name type="scientific">Sesamum alatum</name>
    <dbReference type="NCBI Taxonomy" id="300844"/>
    <lineage>
        <taxon>Eukaryota</taxon>
        <taxon>Viridiplantae</taxon>
        <taxon>Streptophyta</taxon>
        <taxon>Embryophyta</taxon>
        <taxon>Tracheophyta</taxon>
        <taxon>Spermatophyta</taxon>
        <taxon>Magnoliopsida</taxon>
        <taxon>eudicotyledons</taxon>
        <taxon>Gunneridae</taxon>
        <taxon>Pentapetalae</taxon>
        <taxon>asterids</taxon>
        <taxon>lamiids</taxon>
        <taxon>Lamiales</taxon>
        <taxon>Pedaliaceae</taxon>
        <taxon>Sesamum</taxon>
    </lineage>
</organism>
<evidence type="ECO:0000256" key="1">
    <source>
        <dbReference type="SAM" id="MobiDB-lite"/>
    </source>
</evidence>
<reference evidence="2" key="2">
    <citation type="journal article" date="2024" name="Plant">
        <title>Genomic evolution and insights into agronomic trait innovations of Sesamum species.</title>
        <authorList>
            <person name="Miao H."/>
            <person name="Wang L."/>
            <person name="Qu L."/>
            <person name="Liu H."/>
            <person name="Sun Y."/>
            <person name="Le M."/>
            <person name="Wang Q."/>
            <person name="Wei S."/>
            <person name="Zheng Y."/>
            <person name="Lin W."/>
            <person name="Duan Y."/>
            <person name="Cao H."/>
            <person name="Xiong S."/>
            <person name="Wang X."/>
            <person name="Wei L."/>
            <person name="Li C."/>
            <person name="Ma Q."/>
            <person name="Ju M."/>
            <person name="Zhao R."/>
            <person name="Li G."/>
            <person name="Mu C."/>
            <person name="Tian Q."/>
            <person name="Mei H."/>
            <person name="Zhang T."/>
            <person name="Gao T."/>
            <person name="Zhang H."/>
        </authorList>
    </citation>
    <scope>NUCLEOTIDE SEQUENCE</scope>
    <source>
        <strain evidence="2">3651</strain>
    </source>
</reference>
<protein>
    <submittedName>
        <fullName evidence="2">Uncharacterized protein</fullName>
    </submittedName>
</protein>
<proteinExistence type="predicted"/>